<evidence type="ECO:0000313" key="2">
    <source>
        <dbReference type="EMBL" id="KAG5553855.1"/>
    </source>
</evidence>
<comment type="caution">
    <text evidence="2">The sequence shown here is derived from an EMBL/GenBank/DDBJ whole genome shotgun (WGS) entry which is preliminary data.</text>
</comment>
<keyword evidence="3" id="KW-1185">Reference proteome</keyword>
<dbReference type="AlphaFoldDB" id="A0AAV6KMP1"/>
<dbReference type="EMBL" id="JACTNZ010000004">
    <property type="protein sequence ID" value="KAG5553855.1"/>
    <property type="molecule type" value="Genomic_DNA"/>
</dbReference>
<gene>
    <name evidence="2" type="ORF">RHGRI_011657</name>
</gene>
<sequence>MTDSGPPVATSVSDVSSSPELKQLYPDPSQCIIKGASPEDLGNDLAEFLRIEDGHKLELKSTFPLSSGEKENTTLEKEDECEERHQTESTCLTSEEFLSEGATLACGSGKGGKAPLAVAVDGEDEEVEDEKEKDDLVSAVWNQNGCEYVKPAHPQPLSLPTPLKPVSAMKGSREKQGMPPKRLNVKWAPDVYDPPPSPSPTVGFIKPWPKTESKKNGKNKRKGKSSKGISSKDKKQVRKHGRSSNKFYQSLDYYNKVVEFNDPFAKLGDFDDGSPDSYCGSSFLKNSVTRLHLSIAEAT</sequence>
<reference evidence="2" key="1">
    <citation type="submission" date="2020-08" db="EMBL/GenBank/DDBJ databases">
        <title>Plant Genome Project.</title>
        <authorList>
            <person name="Zhang R.-G."/>
        </authorList>
    </citation>
    <scope>NUCLEOTIDE SEQUENCE</scope>
    <source>
        <strain evidence="2">WSP0</strain>
        <tissue evidence="2">Leaf</tissue>
    </source>
</reference>
<feature type="region of interest" description="Disordered" evidence="1">
    <location>
        <begin position="64"/>
        <end position="88"/>
    </location>
</feature>
<feature type="region of interest" description="Disordered" evidence="1">
    <location>
        <begin position="1"/>
        <end position="37"/>
    </location>
</feature>
<feature type="compositionally biased region" description="Pro residues" evidence="1">
    <location>
        <begin position="153"/>
        <end position="163"/>
    </location>
</feature>
<feature type="compositionally biased region" description="Basic residues" evidence="1">
    <location>
        <begin position="216"/>
        <end position="225"/>
    </location>
</feature>
<protein>
    <submittedName>
        <fullName evidence="2">Uncharacterized protein</fullName>
    </submittedName>
</protein>
<feature type="compositionally biased region" description="Polar residues" evidence="1">
    <location>
        <begin position="10"/>
        <end position="20"/>
    </location>
</feature>
<name>A0AAV6KMP1_9ERIC</name>
<evidence type="ECO:0000256" key="1">
    <source>
        <dbReference type="SAM" id="MobiDB-lite"/>
    </source>
</evidence>
<feature type="region of interest" description="Disordered" evidence="1">
    <location>
        <begin position="150"/>
        <end position="244"/>
    </location>
</feature>
<accession>A0AAV6KMP1</accession>
<proteinExistence type="predicted"/>
<feature type="compositionally biased region" description="Basic and acidic residues" evidence="1">
    <location>
        <begin position="68"/>
        <end position="87"/>
    </location>
</feature>
<dbReference type="Proteomes" id="UP000823749">
    <property type="component" value="Chromosome 4"/>
</dbReference>
<dbReference type="PANTHER" id="PTHR34952:SF2">
    <property type="entry name" value="OS05G0113500 PROTEIN"/>
    <property type="match status" value="1"/>
</dbReference>
<dbReference type="PANTHER" id="PTHR34952">
    <property type="entry name" value="OS05G0113500 PROTEIN"/>
    <property type="match status" value="1"/>
</dbReference>
<evidence type="ECO:0000313" key="3">
    <source>
        <dbReference type="Proteomes" id="UP000823749"/>
    </source>
</evidence>
<organism evidence="2 3">
    <name type="scientific">Rhododendron griersonianum</name>
    <dbReference type="NCBI Taxonomy" id="479676"/>
    <lineage>
        <taxon>Eukaryota</taxon>
        <taxon>Viridiplantae</taxon>
        <taxon>Streptophyta</taxon>
        <taxon>Embryophyta</taxon>
        <taxon>Tracheophyta</taxon>
        <taxon>Spermatophyta</taxon>
        <taxon>Magnoliopsida</taxon>
        <taxon>eudicotyledons</taxon>
        <taxon>Gunneridae</taxon>
        <taxon>Pentapetalae</taxon>
        <taxon>asterids</taxon>
        <taxon>Ericales</taxon>
        <taxon>Ericaceae</taxon>
        <taxon>Ericoideae</taxon>
        <taxon>Rhodoreae</taxon>
        <taxon>Rhododendron</taxon>
    </lineage>
</organism>